<feature type="domain" description="Mediator complex subunit Med16 N-terminal" evidence="10">
    <location>
        <begin position="146"/>
        <end position="479"/>
    </location>
</feature>
<evidence type="ECO:0000256" key="4">
    <source>
        <dbReference type="ARBA" id="ARBA00023015"/>
    </source>
</evidence>
<proteinExistence type="inferred from homology"/>
<feature type="domain" description="Mediator complex subunit 16 C-terminal" evidence="11">
    <location>
        <begin position="833"/>
        <end position="944"/>
    </location>
</feature>
<evidence type="ECO:0000313" key="12">
    <source>
        <dbReference type="EMBL" id="KAF2813393.1"/>
    </source>
</evidence>
<evidence type="ECO:0000256" key="6">
    <source>
        <dbReference type="ARBA" id="ARBA00023163"/>
    </source>
</evidence>
<evidence type="ECO:0000256" key="9">
    <source>
        <dbReference type="RuleBase" id="RU364149"/>
    </source>
</evidence>
<dbReference type="Pfam" id="PF11635">
    <property type="entry name" value="Med16_N"/>
    <property type="match status" value="1"/>
</dbReference>
<evidence type="ECO:0000259" key="10">
    <source>
        <dbReference type="Pfam" id="PF11635"/>
    </source>
</evidence>
<evidence type="ECO:0000256" key="2">
    <source>
        <dbReference type="ARBA" id="ARBA00006543"/>
    </source>
</evidence>
<evidence type="ECO:0000256" key="3">
    <source>
        <dbReference type="ARBA" id="ARBA00019614"/>
    </source>
</evidence>
<dbReference type="PANTHER" id="PTHR13224">
    <property type="entry name" value="THYROID HORMONE RECEPTOR-ASSOCIATED PROTEIN-RELATED"/>
    <property type="match status" value="1"/>
</dbReference>
<dbReference type="Proteomes" id="UP000504636">
    <property type="component" value="Unplaced"/>
</dbReference>
<evidence type="ECO:0000256" key="5">
    <source>
        <dbReference type="ARBA" id="ARBA00023159"/>
    </source>
</evidence>
<protein>
    <recommendedName>
        <fullName evidence="3 9">Mediator of RNA polymerase II transcription subunit 16</fullName>
    </recommendedName>
    <alternativeName>
        <fullName evidence="8 9">Mediator complex subunit 16</fullName>
    </alternativeName>
</protein>
<keyword evidence="13" id="KW-1185">Reference proteome</keyword>
<dbReference type="Pfam" id="PF20719">
    <property type="entry name" value="Med16_C"/>
    <property type="match status" value="1"/>
</dbReference>
<keyword evidence="7 9" id="KW-0539">Nucleus</keyword>
<dbReference type="RefSeq" id="XP_033580357.1">
    <property type="nucleotide sequence ID" value="XM_033717621.1"/>
</dbReference>
<sequence>MPLMMDDHDQQYVMDDLFGDSEAVHIPALVPPIKGLDQRIDELQEIGCCQKIAWSKTGCVAAITAGGRGIDLSAFHRSPSDGTWQLGEKIALAIPAASDEFPYIHVAWGHLGTDLVVIDAAGRVSIYTTIYALARMNPSKTHFANHEDEMGAIVGMHWLSLIPHQQKAHIPWSAERNGEDWSFQISSATFNHAHHPAESKAGFLTVGRNGSLKLRFQQPDSSWHEASTELEHIDSARQPFTHAAFAPDNNNTLLLVAHNVIGHLHTYRVRISWNVPPGLNPQQISKLALNPTLKVTSLMVEDRCYPESSTGIDGDMTTGPAQQIQIPGQLTHLSFLPTTPEPGSAGLPTVLAIFSHCPSPIASLDQTQPPQSSFSIVARWELHQPQSHHLHPAVDQVSSKRKTVGGVPARPTFRLKRLPDFMTGSLILSSFPIFFNTTLAFCQSDGTIEFRQRSTLNVIIPDYSTNRVTSLSQAGFAFSNLDPTLHIALSANHCMAVAMQSDGEYKLKSMEYTFGPLKSIEDDPKNHAAIAALVLQHTAAANQYFTSDDIFALIDPDITDTTSRAFVAQSFRALSVNLDCNQDEANNAMSLMNRSTQFVKCLSAQAYFGSSNSPTGIQRNLPSKLAWAVLNIRYTTQIMTMMMRMHGTIDKTPPRPDIAASFLGLCRWMMNMMVWIIDELMTLGKTLRRLPGYNKGNYDRALLQSRLTAQAAPALLLLLSSFSRVMMKNWQQPLAWISRFALALAMNAPTPEMRAAYAPLQVAFTECPFDWRRFEALVSEANAQVAACYKRAGFSDAQRGATEKELMMGVVPEVLMPAARRLVGGALFDAGMLLDRIDPARVVFHDIRWVGLDPSNRTRQWQSEHVVDVCQKVVLRPKGLQLQAKGDQGMDGGAVAEEQRWRRCTRCGAIMEDVTPNHGRDSVDRAPTWIVNIAKHCVCQGGWMLVGWPENAIGA</sequence>
<evidence type="ECO:0000313" key="14">
    <source>
        <dbReference type="RefSeq" id="XP_033580357.1"/>
    </source>
</evidence>
<dbReference type="PANTHER" id="PTHR13224:SF6">
    <property type="entry name" value="MEDIATOR OF RNA POLYMERASE II TRANSCRIPTION SUBUNIT 16"/>
    <property type="match status" value="1"/>
</dbReference>
<comment type="function">
    <text evidence="9">Component of the Mediator complex, a coactivator involved in the regulated transcription of nearly all RNA polymerase II-dependent genes. Mediator functions as a bridge to convey information from gene-specific regulatory proteins to the basal RNA polymerase II transcription machinery. Mediator is recruited to promoters by direct interactions with regulatory proteins and serves as a scaffold for the assembly of a functional preinitiation complex with RNA polymerase II and the general transcription factors.</text>
</comment>
<gene>
    <name evidence="9" type="primary">MED16</name>
    <name evidence="12 14" type="ORF">BDZ99DRAFT_438510</name>
</gene>
<evidence type="ECO:0000313" key="13">
    <source>
        <dbReference type="Proteomes" id="UP000504636"/>
    </source>
</evidence>
<evidence type="ECO:0000256" key="7">
    <source>
        <dbReference type="ARBA" id="ARBA00023242"/>
    </source>
</evidence>
<comment type="subunit">
    <text evidence="9">Component of the Mediator complex.</text>
</comment>
<name>A0A6A6YY83_9PEZI</name>
<keyword evidence="4 9" id="KW-0805">Transcription regulation</keyword>
<dbReference type="InterPro" id="IPR048339">
    <property type="entry name" value="Mediator_Med16_C"/>
</dbReference>
<keyword evidence="5 9" id="KW-0010">Activator</keyword>
<reference evidence="12 14" key="1">
    <citation type="journal article" date="2020" name="Stud. Mycol.">
        <title>101 Dothideomycetes genomes: a test case for predicting lifestyles and emergence of pathogens.</title>
        <authorList>
            <person name="Haridas S."/>
            <person name="Albert R."/>
            <person name="Binder M."/>
            <person name="Bloem J."/>
            <person name="Labutti K."/>
            <person name="Salamov A."/>
            <person name="Andreopoulos B."/>
            <person name="Baker S."/>
            <person name="Barry K."/>
            <person name="Bills G."/>
            <person name="Bluhm B."/>
            <person name="Cannon C."/>
            <person name="Castanera R."/>
            <person name="Culley D."/>
            <person name="Daum C."/>
            <person name="Ezra D."/>
            <person name="Gonzalez J."/>
            <person name="Henrissat B."/>
            <person name="Kuo A."/>
            <person name="Liang C."/>
            <person name="Lipzen A."/>
            <person name="Lutzoni F."/>
            <person name="Magnuson J."/>
            <person name="Mondo S."/>
            <person name="Nolan M."/>
            <person name="Ohm R."/>
            <person name="Pangilinan J."/>
            <person name="Park H.-J."/>
            <person name="Ramirez L."/>
            <person name="Alfaro M."/>
            <person name="Sun H."/>
            <person name="Tritt A."/>
            <person name="Yoshinaga Y."/>
            <person name="Zwiers L.-H."/>
            <person name="Turgeon B."/>
            <person name="Goodwin S."/>
            <person name="Spatafora J."/>
            <person name="Crous P."/>
            <person name="Grigoriev I."/>
        </authorList>
    </citation>
    <scope>NUCLEOTIDE SEQUENCE</scope>
    <source>
        <strain evidence="12 14">CBS 304.34</strain>
    </source>
</reference>
<dbReference type="GO" id="GO:0045893">
    <property type="term" value="P:positive regulation of DNA-templated transcription"/>
    <property type="evidence" value="ECO:0007669"/>
    <property type="project" value="TreeGrafter"/>
</dbReference>
<accession>A0A6A6YY83</accession>
<evidence type="ECO:0000256" key="8">
    <source>
        <dbReference type="ARBA" id="ARBA00032015"/>
    </source>
</evidence>
<evidence type="ECO:0000256" key="1">
    <source>
        <dbReference type="ARBA" id="ARBA00004123"/>
    </source>
</evidence>
<reference evidence="14" key="2">
    <citation type="submission" date="2020-04" db="EMBL/GenBank/DDBJ databases">
        <authorList>
            <consortium name="NCBI Genome Project"/>
        </authorList>
    </citation>
    <scope>NUCLEOTIDE SEQUENCE</scope>
    <source>
        <strain evidence="14">CBS 304.34</strain>
    </source>
</reference>
<dbReference type="AlphaFoldDB" id="A0A6A6YY83"/>
<organism evidence="12">
    <name type="scientific">Mytilinidion resinicola</name>
    <dbReference type="NCBI Taxonomy" id="574789"/>
    <lineage>
        <taxon>Eukaryota</taxon>
        <taxon>Fungi</taxon>
        <taxon>Dikarya</taxon>
        <taxon>Ascomycota</taxon>
        <taxon>Pezizomycotina</taxon>
        <taxon>Dothideomycetes</taxon>
        <taxon>Pleosporomycetidae</taxon>
        <taxon>Mytilinidiales</taxon>
        <taxon>Mytilinidiaceae</taxon>
        <taxon>Mytilinidion</taxon>
    </lineage>
</organism>
<dbReference type="InterPro" id="IPR048338">
    <property type="entry name" value="Mediator_Med16"/>
</dbReference>
<dbReference type="OrthoDB" id="4139168at2759"/>
<keyword evidence="6 9" id="KW-0804">Transcription</keyword>
<dbReference type="EMBL" id="MU003696">
    <property type="protein sequence ID" value="KAF2813393.1"/>
    <property type="molecule type" value="Genomic_DNA"/>
</dbReference>
<comment type="subcellular location">
    <subcellularLocation>
        <location evidence="1 9">Nucleus</location>
    </subcellularLocation>
</comment>
<dbReference type="GO" id="GO:0016592">
    <property type="term" value="C:mediator complex"/>
    <property type="evidence" value="ECO:0007669"/>
    <property type="project" value="InterPro"/>
</dbReference>
<reference evidence="14" key="3">
    <citation type="submission" date="2025-04" db="UniProtKB">
        <authorList>
            <consortium name="RefSeq"/>
        </authorList>
    </citation>
    <scope>IDENTIFICATION</scope>
    <source>
        <strain evidence="14">CBS 304.34</strain>
    </source>
</reference>
<comment type="similarity">
    <text evidence="2 9">Belongs to the Mediator complex subunit 16 family.</text>
</comment>
<dbReference type="InterPro" id="IPR021665">
    <property type="entry name" value="Mediator_Med16_N"/>
</dbReference>
<evidence type="ECO:0000259" key="11">
    <source>
        <dbReference type="Pfam" id="PF20719"/>
    </source>
</evidence>